<name>A0A0F9ESU0_9ZZZZ</name>
<comment type="caution">
    <text evidence="1">The sequence shown here is derived from an EMBL/GenBank/DDBJ whole genome shotgun (WGS) entry which is preliminary data.</text>
</comment>
<evidence type="ECO:0000313" key="1">
    <source>
        <dbReference type="EMBL" id="KKL26898.1"/>
    </source>
</evidence>
<protein>
    <submittedName>
        <fullName evidence="1">Uncharacterized protein</fullName>
    </submittedName>
</protein>
<sequence length="115" mass="12276">MADIVGTLNLVIPQGSDFKRELTLKSAGVAIDITGWSFAAELRAYHGGALLAPFVFTIIDAVNGRVDMTLTDVVTAALDAGLWVWDMERTNTVSEVRRLLEGAAEVTPEVTTGSP</sequence>
<organism evidence="1">
    <name type="scientific">marine sediment metagenome</name>
    <dbReference type="NCBI Taxonomy" id="412755"/>
    <lineage>
        <taxon>unclassified sequences</taxon>
        <taxon>metagenomes</taxon>
        <taxon>ecological metagenomes</taxon>
    </lineage>
</organism>
<proteinExistence type="predicted"/>
<gene>
    <name evidence="1" type="ORF">LCGC14_2390640</name>
</gene>
<dbReference type="AlphaFoldDB" id="A0A0F9ESU0"/>
<reference evidence="1" key="1">
    <citation type="journal article" date="2015" name="Nature">
        <title>Complex archaea that bridge the gap between prokaryotes and eukaryotes.</title>
        <authorList>
            <person name="Spang A."/>
            <person name="Saw J.H."/>
            <person name="Jorgensen S.L."/>
            <person name="Zaremba-Niedzwiedzka K."/>
            <person name="Martijn J."/>
            <person name="Lind A.E."/>
            <person name="van Eijk R."/>
            <person name="Schleper C."/>
            <person name="Guy L."/>
            <person name="Ettema T.J."/>
        </authorList>
    </citation>
    <scope>NUCLEOTIDE SEQUENCE</scope>
</reference>
<accession>A0A0F9ESU0</accession>
<dbReference type="EMBL" id="LAZR01035670">
    <property type="protein sequence ID" value="KKL26898.1"/>
    <property type="molecule type" value="Genomic_DNA"/>
</dbReference>